<dbReference type="GO" id="GO:0006355">
    <property type="term" value="P:regulation of DNA-templated transcription"/>
    <property type="evidence" value="ECO:0007669"/>
    <property type="project" value="InterPro"/>
</dbReference>
<feature type="domain" description="HTH luxR-type" evidence="4">
    <location>
        <begin position="788"/>
        <end position="854"/>
    </location>
</feature>
<evidence type="ECO:0000259" key="4">
    <source>
        <dbReference type="PROSITE" id="PS50043"/>
    </source>
</evidence>
<dbReference type="InterPro" id="IPR027417">
    <property type="entry name" value="P-loop_NTPase"/>
</dbReference>
<dbReference type="SMART" id="SM00421">
    <property type="entry name" value="HTH_LUXR"/>
    <property type="match status" value="1"/>
</dbReference>
<dbReference type="Gene3D" id="1.10.10.10">
    <property type="entry name" value="Winged helix-like DNA-binding domain superfamily/Winged helix DNA-binding domain"/>
    <property type="match status" value="1"/>
</dbReference>
<accession>A0A2W2BLQ8</accession>
<sequence length="860" mass="92455">MSLLDQSSIRVSGLYGAPRLPAPLVERPRLLQLLDGPQSLTVLRAPAGFGKTTLVSQWVRSHRRPGVWMTVDADCGTRLGFWRRLEELFRAAGEGLLQTTEGRAALDLRGRVIRLAAAVSRPTVVVVDDIDRIEDGGVLDDLLVLLRHGERIRLVVMTRTSAAFSEPEVRLEFQPQVIEGGDLCFTPAETASALAGAGALDIDSDLVRDVTAGVPFAVRTLAAEASPADGGAALAELLDQHVKRMLRRSYGRSAFGRFLLRTSPAEEFDADVAADLAQVTRPAAVRYLAQAEADGLGSWTGGRAGDPDARFTFLPLVRSALWSQLRHDGPDLANELSRRYARWSMTHGSPYSATIAAVRGGDLTLAARAIWPGFFSVSAHDSARTVAALETIPWRTLHEYPALALFLATQYGASDTGRARARRLYTLAAASARRLLQAATLGEVERFAFSVIEMVSSRMIGRTEAAVAAAGRVLQVYRGFSAAARQELDGMLASRLMLAGHQFWQAGEIGRAIEVYTEANLLAADEDAEAFTVPLLAAGAAVLGNLPLAQEWIARARRLDWPVDEKDDYLGSPYHLAEAIAALERFDLTAAELHVQAVEQTFSAYEYWAWFLPVQAFVHAARGRPHAALVRLRAAREDTERPPATAELRAVHDVVAGLLHVSAGELVLAERAVAGRSPASAGALMVKALSALASGSAEPAAELARAARSRARDPRSTAIALLLHAAATIRLGEQKVASVSLERAAAVMDLNDLRTPLAFLPPGDLRAVGDVGVLPTAWLSGVPRLFPDAAPRYDLTARETRLLTRLATSDATLADLAADLHVSVNTLRAQRASLYRKLGVRCRTEAVEVAEAAGILTDAP</sequence>
<evidence type="ECO:0000256" key="2">
    <source>
        <dbReference type="ARBA" id="ARBA00023125"/>
    </source>
</evidence>
<dbReference type="InterPro" id="IPR016032">
    <property type="entry name" value="Sig_transdc_resp-reg_C-effctor"/>
</dbReference>
<dbReference type="InterPro" id="IPR049945">
    <property type="entry name" value="AAA_22"/>
</dbReference>
<organism evidence="5 6">
    <name type="scientific">Jiangella anatolica</name>
    <dbReference type="NCBI Taxonomy" id="2670374"/>
    <lineage>
        <taxon>Bacteria</taxon>
        <taxon>Bacillati</taxon>
        <taxon>Actinomycetota</taxon>
        <taxon>Actinomycetes</taxon>
        <taxon>Jiangellales</taxon>
        <taxon>Jiangellaceae</taxon>
        <taxon>Jiangella</taxon>
    </lineage>
</organism>
<dbReference type="GO" id="GO:0016887">
    <property type="term" value="F:ATP hydrolysis activity"/>
    <property type="evidence" value="ECO:0007669"/>
    <property type="project" value="InterPro"/>
</dbReference>
<dbReference type="PROSITE" id="PS50043">
    <property type="entry name" value="HTH_LUXR_2"/>
    <property type="match status" value="1"/>
</dbReference>
<evidence type="ECO:0000256" key="1">
    <source>
        <dbReference type="ARBA" id="ARBA00023015"/>
    </source>
</evidence>
<dbReference type="Gene3D" id="3.40.50.300">
    <property type="entry name" value="P-loop containing nucleotide triphosphate hydrolases"/>
    <property type="match status" value="1"/>
</dbReference>
<evidence type="ECO:0000256" key="3">
    <source>
        <dbReference type="ARBA" id="ARBA00023163"/>
    </source>
</evidence>
<dbReference type="AlphaFoldDB" id="A0A2W2BLQ8"/>
<dbReference type="InterPro" id="IPR036388">
    <property type="entry name" value="WH-like_DNA-bd_sf"/>
</dbReference>
<dbReference type="Pfam" id="PF13401">
    <property type="entry name" value="AAA_22"/>
    <property type="match status" value="1"/>
</dbReference>
<dbReference type="Proteomes" id="UP000248764">
    <property type="component" value="Unassembled WGS sequence"/>
</dbReference>
<evidence type="ECO:0000313" key="6">
    <source>
        <dbReference type="Proteomes" id="UP000248764"/>
    </source>
</evidence>
<keyword evidence="6" id="KW-1185">Reference proteome</keyword>
<dbReference type="SUPFAM" id="SSF52540">
    <property type="entry name" value="P-loop containing nucleoside triphosphate hydrolases"/>
    <property type="match status" value="1"/>
</dbReference>
<name>A0A2W2BLQ8_9ACTN</name>
<proteinExistence type="predicted"/>
<evidence type="ECO:0000313" key="5">
    <source>
        <dbReference type="EMBL" id="PZF86300.1"/>
    </source>
</evidence>
<protein>
    <recommendedName>
        <fullName evidence="4">HTH luxR-type domain-containing protein</fullName>
    </recommendedName>
</protein>
<keyword evidence="1" id="KW-0805">Transcription regulation</keyword>
<keyword evidence="2" id="KW-0238">DNA-binding</keyword>
<dbReference type="SUPFAM" id="SSF46894">
    <property type="entry name" value="C-terminal effector domain of the bipartite response regulators"/>
    <property type="match status" value="1"/>
</dbReference>
<dbReference type="PANTHER" id="PTHR44688:SF16">
    <property type="entry name" value="DNA-BINDING TRANSCRIPTIONAL ACTIVATOR DEVR_DOSR"/>
    <property type="match status" value="1"/>
</dbReference>
<dbReference type="Pfam" id="PF00196">
    <property type="entry name" value="GerE"/>
    <property type="match status" value="1"/>
</dbReference>
<comment type="caution">
    <text evidence="5">The sequence shown here is derived from an EMBL/GenBank/DDBJ whole genome shotgun (WGS) entry which is preliminary data.</text>
</comment>
<keyword evidence="3" id="KW-0804">Transcription</keyword>
<dbReference type="EMBL" id="POTW01000003">
    <property type="protein sequence ID" value="PZF86300.1"/>
    <property type="molecule type" value="Genomic_DNA"/>
</dbReference>
<reference evidence="5 6" key="1">
    <citation type="submission" date="2018-01" db="EMBL/GenBank/DDBJ databases">
        <title>Draft genome sequence of Jiangella sp. GTF31.</title>
        <authorList>
            <person name="Sahin N."/>
            <person name="Ay H."/>
            <person name="Saygin H."/>
        </authorList>
    </citation>
    <scope>NUCLEOTIDE SEQUENCE [LARGE SCALE GENOMIC DNA]</scope>
    <source>
        <strain evidence="5 6">GTF31</strain>
    </source>
</reference>
<dbReference type="InterPro" id="IPR000792">
    <property type="entry name" value="Tscrpt_reg_LuxR_C"/>
</dbReference>
<dbReference type="GO" id="GO:0003677">
    <property type="term" value="F:DNA binding"/>
    <property type="evidence" value="ECO:0007669"/>
    <property type="project" value="UniProtKB-KW"/>
</dbReference>
<gene>
    <name evidence="5" type="ORF">C1I92_02085</name>
</gene>
<dbReference type="PANTHER" id="PTHR44688">
    <property type="entry name" value="DNA-BINDING TRANSCRIPTIONAL ACTIVATOR DEVR_DOSR"/>
    <property type="match status" value="1"/>
</dbReference>